<dbReference type="GO" id="GO:0035556">
    <property type="term" value="P:intracellular signal transduction"/>
    <property type="evidence" value="ECO:0007669"/>
    <property type="project" value="TreeGrafter"/>
</dbReference>
<dbReference type="InterPro" id="IPR008271">
    <property type="entry name" value="Ser/Thr_kinase_AS"/>
</dbReference>
<dbReference type="CDD" id="cd00130">
    <property type="entry name" value="PAS"/>
    <property type="match status" value="1"/>
</dbReference>
<dbReference type="GO" id="GO:0005524">
    <property type="term" value="F:ATP binding"/>
    <property type="evidence" value="ECO:0007669"/>
    <property type="project" value="UniProtKB-KW"/>
</dbReference>
<protein>
    <submittedName>
        <fullName evidence="4">Protein kinase, catalytic domain-containing protein</fullName>
    </submittedName>
</protein>
<dbReference type="InterPro" id="IPR000719">
    <property type="entry name" value="Prot_kinase_dom"/>
</dbReference>
<evidence type="ECO:0000313" key="4">
    <source>
        <dbReference type="EMBL" id="EPZ32979.1"/>
    </source>
</evidence>
<keyword evidence="4" id="KW-0808">Transferase</keyword>
<dbReference type="PROSITE" id="PS50011">
    <property type="entry name" value="PROTEIN_KINASE_DOM"/>
    <property type="match status" value="1"/>
</dbReference>
<keyword evidence="2" id="KW-0067">ATP-binding</keyword>
<dbReference type="AlphaFoldDB" id="A0A075AWN7"/>
<dbReference type="Gene3D" id="3.30.450.20">
    <property type="entry name" value="PAS domain"/>
    <property type="match status" value="2"/>
</dbReference>
<proteinExistence type="predicted"/>
<evidence type="ECO:0000313" key="5">
    <source>
        <dbReference type="Proteomes" id="UP000030755"/>
    </source>
</evidence>
<dbReference type="Gene3D" id="1.10.510.10">
    <property type="entry name" value="Transferase(Phosphotransferase) domain 1"/>
    <property type="match status" value="1"/>
</dbReference>
<dbReference type="PROSITE" id="PS00108">
    <property type="entry name" value="PROTEIN_KINASE_ST"/>
    <property type="match status" value="1"/>
</dbReference>
<dbReference type="Pfam" id="PF00069">
    <property type="entry name" value="Pkinase"/>
    <property type="match status" value="1"/>
</dbReference>
<dbReference type="SUPFAM" id="SSF55785">
    <property type="entry name" value="PYP-like sensor domain (PAS domain)"/>
    <property type="match status" value="1"/>
</dbReference>
<dbReference type="EMBL" id="KE561091">
    <property type="protein sequence ID" value="EPZ32979.1"/>
    <property type="molecule type" value="Genomic_DNA"/>
</dbReference>
<dbReference type="NCBIfam" id="TIGR00229">
    <property type="entry name" value="sensory_box"/>
    <property type="match status" value="1"/>
</dbReference>
<keyword evidence="5" id="KW-1185">Reference proteome</keyword>
<dbReference type="InterPro" id="IPR000014">
    <property type="entry name" value="PAS"/>
</dbReference>
<dbReference type="SMART" id="SM00091">
    <property type="entry name" value="PAS"/>
    <property type="match status" value="2"/>
</dbReference>
<dbReference type="GO" id="GO:0005829">
    <property type="term" value="C:cytosol"/>
    <property type="evidence" value="ECO:0007669"/>
    <property type="project" value="TreeGrafter"/>
</dbReference>
<dbReference type="GO" id="GO:0005634">
    <property type="term" value="C:nucleus"/>
    <property type="evidence" value="ECO:0007669"/>
    <property type="project" value="TreeGrafter"/>
</dbReference>
<dbReference type="InterPro" id="IPR035965">
    <property type="entry name" value="PAS-like_dom_sf"/>
</dbReference>
<dbReference type="HOGENOM" id="CLU_329035_0_0_1"/>
<evidence type="ECO:0000256" key="1">
    <source>
        <dbReference type="ARBA" id="ARBA00022741"/>
    </source>
</evidence>
<evidence type="ECO:0000259" key="3">
    <source>
        <dbReference type="PROSITE" id="PS50011"/>
    </source>
</evidence>
<evidence type="ECO:0000256" key="2">
    <source>
        <dbReference type="ARBA" id="ARBA00022840"/>
    </source>
</evidence>
<dbReference type="PANTHER" id="PTHR24346">
    <property type="entry name" value="MAP/MICROTUBULE AFFINITY-REGULATING KINASE"/>
    <property type="match status" value="1"/>
</dbReference>
<dbReference type="OrthoDB" id="10252171at2759"/>
<dbReference type="GO" id="GO:0045719">
    <property type="term" value="P:negative regulation of glycogen biosynthetic process"/>
    <property type="evidence" value="ECO:0007669"/>
    <property type="project" value="TreeGrafter"/>
</dbReference>
<dbReference type="Gene3D" id="3.30.200.20">
    <property type="entry name" value="Phosphorylase Kinase, domain 1"/>
    <property type="match status" value="1"/>
</dbReference>
<dbReference type="STRING" id="988480.A0A075AWN7"/>
<dbReference type="GO" id="GO:0004674">
    <property type="term" value="F:protein serine/threonine kinase activity"/>
    <property type="evidence" value="ECO:0007669"/>
    <property type="project" value="TreeGrafter"/>
</dbReference>
<keyword evidence="1" id="KW-0547">Nucleotide-binding</keyword>
<name>A0A075AWN7_ROZAC</name>
<dbReference type="PANTHER" id="PTHR24346:SF51">
    <property type="entry name" value="PAS DOMAIN-CONTAINING SERINE_THREONINE-PROTEIN KINASE"/>
    <property type="match status" value="1"/>
</dbReference>
<dbReference type="SMART" id="SM00220">
    <property type="entry name" value="S_TKc"/>
    <property type="match status" value="1"/>
</dbReference>
<dbReference type="InterPro" id="IPR011009">
    <property type="entry name" value="Kinase-like_dom_sf"/>
</dbReference>
<dbReference type="Proteomes" id="UP000030755">
    <property type="component" value="Unassembled WGS sequence"/>
</dbReference>
<accession>A0A075AWN7</accession>
<dbReference type="Pfam" id="PF13426">
    <property type="entry name" value="PAS_9"/>
    <property type="match status" value="1"/>
</dbReference>
<keyword evidence="4" id="KW-0418">Kinase</keyword>
<dbReference type="SUPFAM" id="SSF56112">
    <property type="entry name" value="Protein kinase-like (PK-like)"/>
    <property type="match status" value="1"/>
</dbReference>
<sequence>MREEISSLVHLELPSIIEKIKQSQNLSHDELLTLRKRFRSEEVTETLKLSILQLDLISLEDWMHRYELNLNDHALIVSSIKVLSDFISPPMPTSSVKLKDLNESNFALSRMRVNGLAKEEDINQILSSPLGISFADKKSGAKYRVSAWQRALEFMSLKDKLWKTSSAKLEKKVKEDKGKGNDNVENAIKIETKDLDLIPASIVRTPTHIPVAHWSYRFDMIPDDAIIVTNKDFLILMTNKSLEYLLGVNVEETHGKSVWTFFTPFYAEKYRTIISKHQGMIDQAIIKGKIARLINQNDSQKTVSASVYLRVHKDNEGKDIFLWILQKVDEQVLKIVITTEVRLTELIEATPMLLDLLEYTEGTLTNLNLARLVPALSLDGFASRPTPNDAPLVEIKEHKNGFAVHPRFRAMITEGKYYGISGNQISIPAVLQIREIEYNLSQLDVITVPELSGVIFTDRNGLIISTNSLFTKYLFGISAKELENKWFIHSLLPDFNQVLKDSNLLPESLPKDGPTTNISKRIPCIAYHRDGTKFGVLVQIKLLREKDIIQYMCWISFSLPRKGQSIESDIQVTESSSSYDIFGLLESPIHKENLDYSDDEFPNKNVKMSDYEVVDDLGEGAYGHVKLVRRKGDSDRNKILIESWQKDSKLGLVPSEIKILNFLHYNSHPNLVDMTRFFEDRDYYYVEMKLHGYGMDLFDYIEIHTGMSEMELKHIFYQVLQAICHLHKHGIVHRDIKDENIILDQYCNIKLIDFGSSSYVKPGKPFKSFCGTLDYAAPEIMSGKFYTGPPQDVWALGVLLYTLIYKENPFYNVEEILKFRLRIPFVLSNRNELYHYRLESLSLLRSLLEPDVDKRITAEIACNHTWFNRYESK</sequence>
<gene>
    <name evidence="4" type="ORF">O9G_003710</name>
</gene>
<dbReference type="FunFam" id="1.10.510.10:FF:000320">
    <property type="entry name" value="Serine/threonine protein kinase"/>
    <property type="match status" value="1"/>
</dbReference>
<organism evidence="4 5">
    <name type="scientific">Rozella allomycis (strain CSF55)</name>
    <dbReference type="NCBI Taxonomy" id="988480"/>
    <lineage>
        <taxon>Eukaryota</taxon>
        <taxon>Fungi</taxon>
        <taxon>Fungi incertae sedis</taxon>
        <taxon>Cryptomycota</taxon>
        <taxon>Cryptomycota incertae sedis</taxon>
        <taxon>Rozella</taxon>
    </lineage>
</organism>
<reference evidence="4 5" key="1">
    <citation type="journal article" date="2013" name="Curr. Biol.">
        <title>Shared signatures of parasitism and phylogenomics unite Cryptomycota and microsporidia.</title>
        <authorList>
            <person name="James T.Y."/>
            <person name="Pelin A."/>
            <person name="Bonen L."/>
            <person name="Ahrendt S."/>
            <person name="Sain D."/>
            <person name="Corradi N."/>
            <person name="Stajich J.E."/>
        </authorList>
    </citation>
    <scope>NUCLEOTIDE SEQUENCE [LARGE SCALE GENOMIC DNA]</scope>
    <source>
        <strain evidence="4 5">CSF55</strain>
    </source>
</reference>
<feature type="domain" description="Protein kinase" evidence="3">
    <location>
        <begin position="611"/>
        <end position="867"/>
    </location>
</feature>